<reference evidence="3" key="1">
    <citation type="journal article" date="2015" name="Genome Announc.">
        <title>High-Quality Draft Genome Sequence of Desulfovibrio carbinoliphilus FW-101-2B, an Organic Acid-Oxidizing Sulfate-Reducing Bacterium Isolated from Uranium(VI)-Contaminated Groundwater.</title>
        <authorList>
            <person name="Ramsay B.D."/>
            <person name="Hwang C."/>
            <person name="Woo H.L."/>
            <person name="Carroll S.L."/>
            <person name="Lucas S."/>
            <person name="Han J."/>
            <person name="Lapidus A.L."/>
            <person name="Cheng J.F."/>
            <person name="Goodwin L.A."/>
            <person name="Pitluck S."/>
            <person name="Peters L."/>
            <person name="Chertkov O."/>
            <person name="Held B."/>
            <person name="Detter J.C."/>
            <person name="Han C.S."/>
            <person name="Tapia R."/>
            <person name="Land M.L."/>
            <person name="Hauser L.J."/>
            <person name="Kyrpides N.C."/>
            <person name="Ivanova N.N."/>
            <person name="Mikhailova N."/>
            <person name="Pagani I."/>
            <person name="Woyke T."/>
            <person name="Arkin A.P."/>
            <person name="Dehal P."/>
            <person name="Chivian D."/>
            <person name="Criddle C.S."/>
            <person name="Wu W."/>
            <person name="Chakraborty R."/>
            <person name="Hazen T.C."/>
            <person name="Fields M.W."/>
        </authorList>
    </citation>
    <scope>NUCLEOTIDE SEQUENCE [LARGE SCALE GENOMIC DNA]</scope>
    <source>
        <strain evidence="3">FW-101-2B</strain>
    </source>
</reference>
<evidence type="ECO:0000256" key="1">
    <source>
        <dbReference type="SAM" id="MobiDB-lite"/>
    </source>
</evidence>
<sequence length="353" mass="36387">MATKSRLGREPSSGGAAPVGKKPSPSAPSHNATKKKAASESPAANADGRIVRPAAEAVLPPPQSAWQAATPAASEQPAASEISAVQPVPQSVPISEGQAAPAVFASESFTPIATEDLAQTPASAVQPVPQSVPIPEGQAAPAVFASESFTPVATEDLGILPAFGRSPAEVTVHETADAVSGSSGAPVPPATAGPDAEAVPATAPSPQEGAAGPPETPPAEVFLRGVLENIAPEGGLRYAVAVDPGTETLPVEKLFYFSHALQLLLAPLEWPASSRRHPLAAVEPPAGLTIRLARIAPDRHSLRVYDNGYFFSQYLSDTHLEMEALRPLVLFVAKRHGSIAVKRGRTVEFEIIG</sequence>
<gene>
    <name evidence="2" type="ORF">DFW101_0644</name>
</gene>
<dbReference type="eggNOG" id="ENOG5032B1E">
    <property type="taxonomic scope" value="Bacteria"/>
</dbReference>
<feature type="compositionally biased region" description="Low complexity" evidence="1">
    <location>
        <begin position="67"/>
        <end position="84"/>
    </location>
</feature>
<evidence type="ECO:0000313" key="2">
    <source>
        <dbReference type="EMBL" id="EHJ46661.1"/>
    </source>
</evidence>
<dbReference type="AlphaFoldDB" id="G7QE05"/>
<dbReference type="HOGENOM" id="CLU_846585_0_0_7"/>
<accession>G7QE05</accession>
<keyword evidence="3" id="KW-1185">Reference proteome</keyword>
<dbReference type="RefSeq" id="WP_009180093.1">
    <property type="nucleotide sequence ID" value="NZ_CM001368.1"/>
</dbReference>
<protein>
    <submittedName>
        <fullName evidence="2">Uncharacterized protein</fullName>
    </submittedName>
</protein>
<organism evidence="2 3">
    <name type="scientific">Solidesulfovibrio carbinoliphilus subsp. oakridgensis</name>
    <dbReference type="NCBI Taxonomy" id="694327"/>
    <lineage>
        <taxon>Bacteria</taxon>
        <taxon>Pseudomonadati</taxon>
        <taxon>Thermodesulfobacteriota</taxon>
        <taxon>Desulfovibrionia</taxon>
        <taxon>Desulfovibrionales</taxon>
        <taxon>Desulfovibrionaceae</taxon>
        <taxon>Solidesulfovibrio</taxon>
    </lineage>
</organism>
<dbReference type="STRING" id="694327.DFW101_0644"/>
<feature type="region of interest" description="Disordered" evidence="1">
    <location>
        <begin position="1"/>
        <end position="84"/>
    </location>
</feature>
<dbReference type="OrthoDB" id="5458703at2"/>
<feature type="region of interest" description="Disordered" evidence="1">
    <location>
        <begin position="176"/>
        <end position="219"/>
    </location>
</feature>
<name>G7QE05_9BACT</name>
<proteinExistence type="predicted"/>
<evidence type="ECO:0000313" key="3">
    <source>
        <dbReference type="Proteomes" id="UP000004662"/>
    </source>
</evidence>
<dbReference type="EMBL" id="CM001368">
    <property type="protein sequence ID" value="EHJ46661.1"/>
    <property type="molecule type" value="Genomic_DNA"/>
</dbReference>
<dbReference type="Proteomes" id="UP000004662">
    <property type="component" value="Chromosome"/>
</dbReference>